<dbReference type="SMART" id="SM01118">
    <property type="entry name" value="CYTH"/>
    <property type="match status" value="1"/>
</dbReference>
<proteinExistence type="predicted"/>
<dbReference type="SUPFAM" id="SSF55154">
    <property type="entry name" value="CYTH-like phosphatases"/>
    <property type="match status" value="1"/>
</dbReference>
<dbReference type="InterPro" id="IPR039013">
    <property type="entry name" value="YgiF"/>
</dbReference>
<dbReference type="CDD" id="cd07756">
    <property type="entry name" value="CYTH-like_Pase_CHAD"/>
    <property type="match status" value="1"/>
</dbReference>
<evidence type="ECO:0000259" key="1">
    <source>
        <dbReference type="PROSITE" id="PS51707"/>
    </source>
</evidence>
<dbReference type="Gene3D" id="2.40.320.10">
    <property type="entry name" value="Hypothetical Protein Pfu-838710-001"/>
    <property type="match status" value="1"/>
</dbReference>
<evidence type="ECO:0000313" key="2">
    <source>
        <dbReference type="EMBL" id="MDU0114261.1"/>
    </source>
</evidence>
<sequence length="519" mass="59636">MEIELKFLVSTDEISSLNSALDNSQYQIQSKPTLLLSNAYYDTPDNTLREWDFGLRTRCSETLDGSRAMEQTIKLSGGDIGGLQQRPEYTESLPNTQTEYVFADLTLFSPSIWPSGFLAEKVQPKLLKVFETNFERKIWLITTANGAIIECVLDQGQVEVTDKNGHRQQAISEFELELQSGDVSDLIEVATYLTSKVNAKLGYLSKAARGYMLAQEVVLKSKNLEPCRLNNDNQLEPAFIKLLTNAVSFVQHHEVVFANTKTLKSLRRVLDGISLIIHILQLFSEYLPNSQCQKFIDLFKQWRGEHGWIEAFYQLDQLTDRKSPYRKDIDKSEYLRTTLASIKMPEDRIEKSITQFSSTQYNHLFLSFIQWINIKQWRTEMPLESLKLLTIPISELSEHWLDYHWLSLKEALTVLIKQGNNLNIESAFWPLTKVLLTGVCVDSLFDNDERKLFRSHLLNLMVGFEETILLQKSELILSTNAADDVDEKEAIKWLQSKQQSLQIALDASVTAINKLKPYW</sequence>
<organism evidence="2 3">
    <name type="scientific">Psychrosphaera aquimarina</name>
    <dbReference type="NCBI Taxonomy" id="2044854"/>
    <lineage>
        <taxon>Bacteria</taxon>
        <taxon>Pseudomonadati</taxon>
        <taxon>Pseudomonadota</taxon>
        <taxon>Gammaproteobacteria</taxon>
        <taxon>Alteromonadales</taxon>
        <taxon>Pseudoalteromonadaceae</taxon>
        <taxon>Psychrosphaera</taxon>
    </lineage>
</organism>
<evidence type="ECO:0000313" key="3">
    <source>
        <dbReference type="Proteomes" id="UP001257914"/>
    </source>
</evidence>
<dbReference type="InterPro" id="IPR033469">
    <property type="entry name" value="CYTH-like_dom_sf"/>
</dbReference>
<name>A0ABU3R3J6_9GAMM</name>
<comment type="caution">
    <text evidence="2">The sequence shown here is derived from an EMBL/GenBank/DDBJ whole genome shotgun (WGS) entry which is preliminary data.</text>
</comment>
<dbReference type="Pfam" id="PF01928">
    <property type="entry name" value="CYTH"/>
    <property type="match status" value="1"/>
</dbReference>
<gene>
    <name evidence="2" type="ORF">RT723_14935</name>
</gene>
<dbReference type="PANTHER" id="PTHR39569:SF1">
    <property type="entry name" value="INORGANIC TRIPHOSPHATASE"/>
    <property type="match status" value="1"/>
</dbReference>
<dbReference type="PANTHER" id="PTHR39569">
    <property type="entry name" value="INORGANIC TRIPHOSPHATASE"/>
    <property type="match status" value="1"/>
</dbReference>
<accession>A0ABU3R3J6</accession>
<dbReference type="RefSeq" id="WP_315947886.1">
    <property type="nucleotide sequence ID" value="NZ_JAWCUA010000010.1"/>
</dbReference>
<protein>
    <submittedName>
        <fullName evidence="2">CYTH domain-containing protein</fullName>
    </submittedName>
</protein>
<dbReference type="EMBL" id="JAWCUA010000010">
    <property type="protein sequence ID" value="MDU0114261.1"/>
    <property type="molecule type" value="Genomic_DNA"/>
</dbReference>
<dbReference type="PROSITE" id="PS51707">
    <property type="entry name" value="CYTH"/>
    <property type="match status" value="1"/>
</dbReference>
<dbReference type="InterPro" id="IPR023577">
    <property type="entry name" value="CYTH_domain"/>
</dbReference>
<feature type="domain" description="CYTH" evidence="1">
    <location>
        <begin position="1"/>
        <end position="217"/>
    </location>
</feature>
<reference evidence="2 3" key="1">
    <citation type="submission" date="2023-10" db="EMBL/GenBank/DDBJ databases">
        <title>Psychrosphaera aquimaarina strain SW33 isolated from seawater.</title>
        <authorList>
            <person name="Bayburt H."/>
            <person name="Kim J.M."/>
            <person name="Choi B.J."/>
            <person name="Jeon C.O."/>
        </authorList>
    </citation>
    <scope>NUCLEOTIDE SEQUENCE [LARGE SCALE GENOMIC DNA]</scope>
    <source>
        <strain evidence="2 3">KCTC 52743</strain>
    </source>
</reference>
<dbReference type="Proteomes" id="UP001257914">
    <property type="component" value="Unassembled WGS sequence"/>
</dbReference>
<keyword evidence="3" id="KW-1185">Reference proteome</keyword>